<name>E6U0V2_EVAC2</name>
<keyword evidence="4 7" id="KW-0812">Transmembrane</keyword>
<keyword evidence="3" id="KW-1003">Cell membrane</keyword>
<evidence type="ECO:0000313" key="9">
    <source>
        <dbReference type="EMBL" id="ADU30264.1"/>
    </source>
</evidence>
<evidence type="ECO:0000256" key="4">
    <source>
        <dbReference type="ARBA" id="ARBA00022692"/>
    </source>
</evidence>
<evidence type="ECO:0000256" key="7">
    <source>
        <dbReference type="SAM" id="Phobius"/>
    </source>
</evidence>
<evidence type="ECO:0000256" key="6">
    <source>
        <dbReference type="ARBA" id="ARBA00023136"/>
    </source>
</evidence>
<dbReference type="GO" id="GO:0005886">
    <property type="term" value="C:plasma membrane"/>
    <property type="evidence" value="ECO:0007669"/>
    <property type="project" value="UniProtKB-SubCell"/>
</dbReference>
<evidence type="ECO:0000259" key="8">
    <source>
        <dbReference type="Pfam" id="PF01757"/>
    </source>
</evidence>
<dbReference type="GO" id="GO:0009246">
    <property type="term" value="P:enterobacterial common antigen biosynthetic process"/>
    <property type="evidence" value="ECO:0007669"/>
    <property type="project" value="TreeGrafter"/>
</dbReference>
<feature type="transmembrane region" description="Helical" evidence="7">
    <location>
        <begin position="124"/>
        <end position="142"/>
    </location>
</feature>
<feature type="transmembrane region" description="Helical" evidence="7">
    <location>
        <begin position="12"/>
        <end position="31"/>
    </location>
</feature>
<feature type="transmembrane region" description="Helical" evidence="7">
    <location>
        <begin position="187"/>
        <end position="209"/>
    </location>
</feature>
<feature type="transmembrane region" description="Helical" evidence="7">
    <location>
        <begin position="313"/>
        <end position="335"/>
    </location>
</feature>
<gene>
    <name evidence="9" type="ordered locus">Bcell_2002</name>
</gene>
<feature type="transmembrane region" description="Helical" evidence="7">
    <location>
        <begin position="154"/>
        <end position="172"/>
    </location>
</feature>
<proteinExistence type="inferred from homology"/>
<comment type="similarity">
    <text evidence="2">Belongs to the acyltransferase 3 family.</text>
</comment>
<reference evidence="9" key="1">
    <citation type="submission" date="2010-12" db="EMBL/GenBank/DDBJ databases">
        <title>Complete sequence of Bacillus cellulosilyticus DSM 2522.</title>
        <authorList>
            <consortium name="US DOE Joint Genome Institute"/>
            <person name="Lucas S."/>
            <person name="Copeland A."/>
            <person name="Lapidus A."/>
            <person name="Cheng J.-F."/>
            <person name="Bruce D."/>
            <person name="Goodwin L."/>
            <person name="Pitluck S."/>
            <person name="Chertkov O."/>
            <person name="Detter J.C."/>
            <person name="Han C."/>
            <person name="Tapia R."/>
            <person name="Land M."/>
            <person name="Hauser L."/>
            <person name="Jeffries C."/>
            <person name="Kyrpides N."/>
            <person name="Ivanova N."/>
            <person name="Mikhailova N."/>
            <person name="Brumm P."/>
            <person name="Mead D."/>
            <person name="Woyke T."/>
        </authorList>
    </citation>
    <scope>NUCLEOTIDE SEQUENCE [LARGE SCALE GENOMIC DNA]</scope>
    <source>
        <strain evidence="9">DSM 2522</strain>
    </source>
</reference>
<keyword evidence="5 7" id="KW-1133">Transmembrane helix</keyword>
<dbReference type="AlphaFoldDB" id="E6U0V2"/>
<dbReference type="HOGENOM" id="CLU_064947_0_0_9"/>
<dbReference type="PANTHER" id="PTHR40074">
    <property type="entry name" value="O-ACETYLTRANSFERASE WECH"/>
    <property type="match status" value="1"/>
</dbReference>
<accession>E6U0V2</accession>
<dbReference type="Pfam" id="PF01757">
    <property type="entry name" value="Acyl_transf_3"/>
    <property type="match status" value="1"/>
</dbReference>
<dbReference type="STRING" id="649639.Bcell_2002"/>
<evidence type="ECO:0000313" key="10">
    <source>
        <dbReference type="Proteomes" id="UP000001401"/>
    </source>
</evidence>
<evidence type="ECO:0000256" key="1">
    <source>
        <dbReference type="ARBA" id="ARBA00004651"/>
    </source>
</evidence>
<feature type="transmembrane region" description="Helical" evidence="7">
    <location>
        <begin position="221"/>
        <end position="239"/>
    </location>
</feature>
<feature type="transmembrane region" description="Helical" evidence="7">
    <location>
        <begin position="51"/>
        <end position="68"/>
    </location>
</feature>
<feature type="transmembrane region" description="Helical" evidence="7">
    <location>
        <begin position="88"/>
        <end position="104"/>
    </location>
</feature>
<feature type="transmembrane region" description="Helical" evidence="7">
    <location>
        <begin position="251"/>
        <end position="268"/>
    </location>
</feature>
<organism evidence="9 10">
    <name type="scientific">Evansella cellulosilytica (strain ATCC 21833 / DSM 2522 / FERM P-1141 / JCM 9156 / N-4)</name>
    <name type="common">Bacillus cellulosilyticus</name>
    <dbReference type="NCBI Taxonomy" id="649639"/>
    <lineage>
        <taxon>Bacteria</taxon>
        <taxon>Bacillati</taxon>
        <taxon>Bacillota</taxon>
        <taxon>Bacilli</taxon>
        <taxon>Bacillales</taxon>
        <taxon>Bacillaceae</taxon>
        <taxon>Evansella</taxon>
    </lineage>
</organism>
<evidence type="ECO:0000256" key="3">
    <source>
        <dbReference type="ARBA" id="ARBA00022475"/>
    </source>
</evidence>
<feature type="transmembrane region" description="Helical" evidence="7">
    <location>
        <begin position="289"/>
        <end position="307"/>
    </location>
</feature>
<dbReference type="eggNOG" id="COG3936">
    <property type="taxonomic scope" value="Bacteria"/>
</dbReference>
<dbReference type="PANTHER" id="PTHR40074:SF2">
    <property type="entry name" value="O-ACETYLTRANSFERASE WECH"/>
    <property type="match status" value="1"/>
</dbReference>
<comment type="subcellular location">
    <subcellularLocation>
        <location evidence="1">Cell membrane</location>
        <topology evidence="1">Multi-pass membrane protein</topology>
    </subcellularLocation>
</comment>
<keyword evidence="10" id="KW-1185">Reference proteome</keyword>
<sequence length="373" mass="43932">MKKQMMVNEIFFLRSVACLSIVFIHAIAITLQSNHYSVSSFSYRFYDSMNILLYFGTPMFIFISIFLLSFSYRNKEMPKNFLNKRLKLIYVPFIIMAFFYSIPYMSSFSDWGVKFVANAVIGDFHGYFVLIIFQFYVIYLLVHKQLKKMSPFKVISFAFLVNIAYLSFFNYTEPLSFPFAEYIWERFYWVPFVGWIFYFAVGYYSGLYFEKVVSYVKKYKNIVLFGPLLSSFILLYLYHNEILVIHSSKRIDILLHTTIVAMFLFLIATKIKNNIPSFLLTISKYSFGIYLLHFFYILALQYVLNLISVSLPISISIFALFSASIFLSIATIQFLNQWNFGQYIVGKVGVGLKNNNLDNKSKKYREEHLKYSS</sequence>
<keyword evidence="6 7" id="KW-0472">Membrane</keyword>
<feature type="domain" description="Acyltransferase 3" evidence="8">
    <location>
        <begin position="12"/>
        <end position="330"/>
    </location>
</feature>
<evidence type="ECO:0000256" key="2">
    <source>
        <dbReference type="ARBA" id="ARBA00007400"/>
    </source>
</evidence>
<dbReference type="OrthoDB" id="65129at2"/>
<protein>
    <submittedName>
        <fullName evidence="9">Protein involved in polysaccharide intercellular adhesin (PIA) synthesis/biofilm formation-like protein</fullName>
    </submittedName>
</protein>
<dbReference type="Proteomes" id="UP000001401">
    <property type="component" value="Chromosome"/>
</dbReference>
<dbReference type="InterPro" id="IPR002656">
    <property type="entry name" value="Acyl_transf_3_dom"/>
</dbReference>
<dbReference type="RefSeq" id="WP_013488600.1">
    <property type="nucleotide sequence ID" value="NC_014829.1"/>
</dbReference>
<dbReference type="KEGG" id="bco:Bcell_2002"/>
<evidence type="ECO:0000256" key="5">
    <source>
        <dbReference type="ARBA" id="ARBA00022989"/>
    </source>
</evidence>
<dbReference type="EMBL" id="CP002394">
    <property type="protein sequence ID" value="ADU30264.1"/>
    <property type="molecule type" value="Genomic_DNA"/>
</dbReference>
<dbReference type="GO" id="GO:0016413">
    <property type="term" value="F:O-acetyltransferase activity"/>
    <property type="evidence" value="ECO:0007669"/>
    <property type="project" value="TreeGrafter"/>
</dbReference>